<evidence type="ECO:0000313" key="2">
    <source>
        <dbReference type="EMBL" id="CAD5211711.1"/>
    </source>
</evidence>
<dbReference type="SMR" id="A0A7I8XNN4"/>
<feature type="region of interest" description="Disordered" evidence="1">
    <location>
        <begin position="1"/>
        <end position="58"/>
    </location>
</feature>
<feature type="region of interest" description="Disordered" evidence="1">
    <location>
        <begin position="912"/>
        <end position="951"/>
    </location>
</feature>
<feature type="compositionally biased region" description="Acidic residues" evidence="1">
    <location>
        <begin position="49"/>
        <end position="58"/>
    </location>
</feature>
<accession>A0A7I8XNN4</accession>
<gene>
    <name evidence="2" type="ORF">BXYJ_LOCUS2565</name>
</gene>
<evidence type="ECO:0000256" key="1">
    <source>
        <dbReference type="SAM" id="MobiDB-lite"/>
    </source>
</evidence>
<sequence length="951" mass="110117">MPPKGKTVLKEEVTGEALDSASSSSPWTGRTRGKRLPESLLHELTGQNEPEEEDYAAPEQEISEFDEPIYKYEVCAYKVNDVDDPILFYKSPKYNVVFLFVARKDEHVCLDCLIHAKVKKEVQSLKYDNGYVFTDPDTMKHCCLDQKWVEVPKRPEKIRFGSIDEIFIKSDGPESEHIFFLKKMEKNHNTFGCLRCHLKALQKEFQNGSARVLTTVIGVFFAEDPKKLSHICNSKDELSIERIEEIKFAPTKVCQGPKHPTYLYLSKTKPDYIYRWIFKCYKGDQKIYKCMECELVKRKEFPDADKQTQAKLVVPSLVYKDGCFDMDPDAVEHCCVYYEESDLVKYRKLNMLRDKNLFQSEPSEPEDLLEDSLDNSVNQSLDQSNLDTSKSQPLNPRILRYKSQHFPNFFFTFVRRSKGDKYGATYKCEGCINQRSILAQSEPITVLPQVPSIRWRNGYFLSDPDELDHFCQRGQNTDDIDVEMLDAQDFDESGPSRQPQIRSTFFPAIIKPQPARKALVYMYESRKVEDAIYEFVYLHENKCHQVFACVGCRDTKLYHMNVGEPGPFPSVPTINVIRKNFLSDPDELSHYCLIPGEYERQVEALKGKKEKGKKRKAPEAGTENLEPSTSGGPKEAPEEERKFPAMEGISLHGKHPLYMYHSVADPGVIWQFSFKSLNQNDVTYKCTKCDAVKRELVKEDRSQKLIIPTIRIRAGQFLSDPDELEHFCLKRAKDTKEETLVKQIVLKISKEQRVCPKSLNEARAAIRYELQQASVKDEDFSYELALRYFTELRQKSLARRLRRNMMDGCVTVMDPYNESNFSMHSQVGDYLIESSTKPDAQFLQPKLPREGLASYVHRNDDFDKSGRYLEIEDDMVLERYINEEGQHVVVVRADEQDDRLREVQEEIDVVEQEYEAPYGANYEEYSQPDVKPSTEDLKSPPQSPKKRKVAQ</sequence>
<organism evidence="2 3">
    <name type="scientific">Bursaphelenchus xylophilus</name>
    <name type="common">Pinewood nematode worm</name>
    <name type="synonym">Aphelenchoides xylophilus</name>
    <dbReference type="NCBI Taxonomy" id="6326"/>
    <lineage>
        <taxon>Eukaryota</taxon>
        <taxon>Metazoa</taxon>
        <taxon>Ecdysozoa</taxon>
        <taxon>Nematoda</taxon>
        <taxon>Chromadorea</taxon>
        <taxon>Rhabditida</taxon>
        <taxon>Tylenchina</taxon>
        <taxon>Tylenchomorpha</taxon>
        <taxon>Aphelenchoidea</taxon>
        <taxon>Aphelenchoididae</taxon>
        <taxon>Bursaphelenchus</taxon>
    </lineage>
</organism>
<dbReference type="OrthoDB" id="10439053at2759"/>
<protein>
    <submittedName>
        <fullName evidence="2">(pine wood nematode) hypothetical protein</fullName>
    </submittedName>
</protein>
<name>A0A7I8XNN4_BURXY</name>
<dbReference type="Proteomes" id="UP000582659">
    <property type="component" value="Unassembled WGS sequence"/>
</dbReference>
<proteinExistence type="predicted"/>
<keyword evidence="3" id="KW-1185">Reference proteome</keyword>
<feature type="region of interest" description="Disordered" evidence="1">
    <location>
        <begin position="606"/>
        <end position="641"/>
    </location>
</feature>
<dbReference type="AlphaFoldDB" id="A0A7I8XNN4"/>
<reference evidence="2" key="1">
    <citation type="submission" date="2020-09" db="EMBL/GenBank/DDBJ databases">
        <authorList>
            <person name="Kikuchi T."/>
        </authorList>
    </citation>
    <scope>NUCLEOTIDE SEQUENCE</scope>
    <source>
        <strain evidence="2">Ka4C1</strain>
    </source>
</reference>
<dbReference type="Proteomes" id="UP000659654">
    <property type="component" value="Unassembled WGS sequence"/>
</dbReference>
<dbReference type="EMBL" id="CAJFCV020000001">
    <property type="protein sequence ID" value="CAG9088974.1"/>
    <property type="molecule type" value="Genomic_DNA"/>
</dbReference>
<dbReference type="EMBL" id="CAJFDI010000001">
    <property type="protein sequence ID" value="CAD5211711.1"/>
    <property type="molecule type" value="Genomic_DNA"/>
</dbReference>
<comment type="caution">
    <text evidence="2">The sequence shown here is derived from an EMBL/GenBank/DDBJ whole genome shotgun (WGS) entry which is preliminary data.</text>
</comment>
<evidence type="ECO:0000313" key="3">
    <source>
        <dbReference type="Proteomes" id="UP000659654"/>
    </source>
</evidence>